<protein>
    <recommendedName>
        <fullName evidence="3">DUF1320 domain-containing protein</fullName>
    </recommendedName>
</protein>
<dbReference type="Proteomes" id="UP000233618">
    <property type="component" value="Unassembled WGS sequence"/>
</dbReference>
<organism evidence="1 2">
    <name type="scientific">Labilibaculum manganireducens</name>
    <dbReference type="NCBI Taxonomy" id="1940525"/>
    <lineage>
        <taxon>Bacteria</taxon>
        <taxon>Pseudomonadati</taxon>
        <taxon>Bacteroidota</taxon>
        <taxon>Bacteroidia</taxon>
        <taxon>Marinilabiliales</taxon>
        <taxon>Marinifilaceae</taxon>
        <taxon>Labilibaculum</taxon>
    </lineage>
</organism>
<gene>
    <name evidence="1" type="ORF">BZG01_00155</name>
</gene>
<evidence type="ECO:0000313" key="1">
    <source>
        <dbReference type="EMBL" id="PKQ69385.1"/>
    </source>
</evidence>
<proteinExistence type="predicted"/>
<evidence type="ECO:0000313" key="2">
    <source>
        <dbReference type="Proteomes" id="UP000233618"/>
    </source>
</evidence>
<dbReference type="EMBL" id="MVDE01000001">
    <property type="protein sequence ID" value="PKQ69385.1"/>
    <property type="molecule type" value="Genomic_DNA"/>
</dbReference>
<evidence type="ECO:0008006" key="3">
    <source>
        <dbReference type="Google" id="ProtNLM"/>
    </source>
</evidence>
<reference evidence="1 2" key="1">
    <citation type="journal article" date="2017" name="Front. Microbiol.">
        <title>Labilibaculum manganireducens gen. nov., sp. nov. and Labilibaculum filiforme sp. nov., Novel Bacteroidetes Isolated from Subsurface Sediments of the Baltic Sea.</title>
        <authorList>
            <person name="Vandieken V."/>
            <person name="Marshall I.P."/>
            <person name="Niemann H."/>
            <person name="Engelen B."/>
            <person name="Cypionka H."/>
        </authorList>
    </citation>
    <scope>NUCLEOTIDE SEQUENCE [LARGE SCALE GENOMIC DNA]</scope>
    <source>
        <strain evidence="1 2">59.10-2M</strain>
    </source>
</reference>
<dbReference type="AlphaFoldDB" id="A0A2N3IGE2"/>
<sequence length="139" mass="15389">MEFLTDTDLKGSISTKVLTSLRGADDVNLNEAEQLAISELATLRGRFDIDSELKQAGTSRSPEMVRMMVAITVYYLYNTVIDDEIPERISDNYSKEIKDIRAIASGKMYSTIKALTAADGTSKSKFRSGGDAPRDNHIF</sequence>
<accession>A0A2N3IGE2</accession>
<keyword evidence="2" id="KW-1185">Reference proteome</keyword>
<name>A0A2N3IGE2_9BACT</name>
<comment type="caution">
    <text evidence="1">The sequence shown here is derived from an EMBL/GenBank/DDBJ whole genome shotgun (WGS) entry which is preliminary data.</text>
</comment>